<gene>
    <name evidence="1" type="ORF">DERYTH_LOCUS311</name>
</gene>
<sequence>MSIVGVVACRCRTHVPDIEPTITYRDHTAANLPPPKRDTYGPVAFSIRKIWNMEAERSPLKSSWGYCGSNGELPVME</sequence>
<dbReference type="Proteomes" id="UP000789405">
    <property type="component" value="Unassembled WGS sequence"/>
</dbReference>
<reference evidence="1" key="1">
    <citation type="submission" date="2021-06" db="EMBL/GenBank/DDBJ databases">
        <authorList>
            <person name="Kallberg Y."/>
            <person name="Tangrot J."/>
            <person name="Rosling A."/>
        </authorList>
    </citation>
    <scope>NUCLEOTIDE SEQUENCE</scope>
    <source>
        <strain evidence="1">MA453B</strain>
    </source>
</reference>
<evidence type="ECO:0000313" key="1">
    <source>
        <dbReference type="EMBL" id="CAG8447525.1"/>
    </source>
</evidence>
<evidence type="ECO:0000313" key="2">
    <source>
        <dbReference type="Proteomes" id="UP000789405"/>
    </source>
</evidence>
<name>A0A9N8V939_9GLOM</name>
<organism evidence="1 2">
    <name type="scientific">Dentiscutata erythropus</name>
    <dbReference type="NCBI Taxonomy" id="1348616"/>
    <lineage>
        <taxon>Eukaryota</taxon>
        <taxon>Fungi</taxon>
        <taxon>Fungi incertae sedis</taxon>
        <taxon>Mucoromycota</taxon>
        <taxon>Glomeromycotina</taxon>
        <taxon>Glomeromycetes</taxon>
        <taxon>Diversisporales</taxon>
        <taxon>Gigasporaceae</taxon>
        <taxon>Dentiscutata</taxon>
    </lineage>
</organism>
<keyword evidence="2" id="KW-1185">Reference proteome</keyword>
<accession>A0A9N8V939</accession>
<proteinExistence type="predicted"/>
<dbReference type="AlphaFoldDB" id="A0A9N8V939"/>
<dbReference type="EMBL" id="CAJVPY010000064">
    <property type="protein sequence ID" value="CAG8447525.1"/>
    <property type="molecule type" value="Genomic_DNA"/>
</dbReference>
<comment type="caution">
    <text evidence="1">The sequence shown here is derived from an EMBL/GenBank/DDBJ whole genome shotgun (WGS) entry which is preliminary data.</text>
</comment>
<dbReference type="OrthoDB" id="10257301at2759"/>
<feature type="non-terminal residue" evidence="1">
    <location>
        <position position="1"/>
    </location>
</feature>
<protein>
    <submittedName>
        <fullName evidence="1">3401_t:CDS:1</fullName>
    </submittedName>
</protein>